<dbReference type="GeneTree" id="ENSGT00940000169020"/>
<reference evidence="3" key="1">
    <citation type="submission" date="2013-10" db="EMBL/GenBank/DDBJ databases">
        <authorList>
            <person name="Schartl M."/>
            <person name="Warren W."/>
        </authorList>
    </citation>
    <scope>NUCLEOTIDE SEQUENCE [LARGE SCALE GENOMIC DNA]</scope>
    <source>
        <strain evidence="3">female</strain>
    </source>
</reference>
<evidence type="ECO:0000313" key="3">
    <source>
        <dbReference type="Proteomes" id="UP000028760"/>
    </source>
</evidence>
<protein>
    <submittedName>
        <fullName evidence="2">Uncharacterized protein</fullName>
    </submittedName>
</protein>
<dbReference type="Proteomes" id="UP000028760">
    <property type="component" value="Unassembled WGS sequence"/>
</dbReference>
<sequence>QILHSIFFLGKITQPEFSPRQLFVDDVDMFDYLNEAHPEPFRLYSSQLPRRSPFSCVLDMVVHLEGQENVDEIRTKLQELTQKLKEGASKKELYSTTICISGDNTDSVRHYGVSMSTTGRPAGQILVAASCLNFWEEHVADAVMSYYPKKTRKRYFDVTIHLPADVRCEAFKLGSREAISPCRSCQNMFGLDTTETKSWAYGNCAEIESLSNLLREEEVRERVQRIGNWTEENKEKVRRAVINHLRRELKKVGFEWDNQFYTAQSARAENDVIC</sequence>
<keyword evidence="3" id="KW-1185">Reference proteome</keyword>
<reference evidence="2" key="3">
    <citation type="submission" date="2025-09" db="UniProtKB">
        <authorList>
            <consortium name="Ensembl"/>
        </authorList>
    </citation>
    <scope>IDENTIFICATION</scope>
</reference>
<accession>A0A096LYU0</accession>
<dbReference type="Ensembl" id="ENSPFOT00000029666.1">
    <property type="protein sequence ID" value="ENSPFOP00000024331.1"/>
    <property type="gene ID" value="ENSPFOG00000024819.1"/>
</dbReference>
<dbReference type="eggNOG" id="ENOG502SCKJ">
    <property type="taxonomic scope" value="Eukaryota"/>
</dbReference>
<dbReference type="EMBL" id="AYCK01009827">
    <property type="status" value="NOT_ANNOTATED_CDS"/>
    <property type="molecule type" value="Genomic_DNA"/>
</dbReference>
<keyword evidence="1" id="KW-0175">Coiled coil</keyword>
<evidence type="ECO:0000313" key="2">
    <source>
        <dbReference type="Ensembl" id="ENSPFOP00000024331.1"/>
    </source>
</evidence>
<proteinExistence type="predicted"/>
<dbReference type="AlphaFoldDB" id="A0A096LYU0"/>
<evidence type="ECO:0000256" key="1">
    <source>
        <dbReference type="SAM" id="Coils"/>
    </source>
</evidence>
<feature type="coiled-coil region" evidence="1">
    <location>
        <begin position="63"/>
        <end position="90"/>
    </location>
</feature>
<name>A0A096LYU0_POEFO</name>
<organism evidence="2 3">
    <name type="scientific">Poecilia formosa</name>
    <name type="common">Amazon molly</name>
    <name type="synonym">Limia formosa</name>
    <dbReference type="NCBI Taxonomy" id="48698"/>
    <lineage>
        <taxon>Eukaryota</taxon>
        <taxon>Metazoa</taxon>
        <taxon>Chordata</taxon>
        <taxon>Craniata</taxon>
        <taxon>Vertebrata</taxon>
        <taxon>Euteleostomi</taxon>
        <taxon>Actinopterygii</taxon>
        <taxon>Neopterygii</taxon>
        <taxon>Teleostei</taxon>
        <taxon>Neoteleostei</taxon>
        <taxon>Acanthomorphata</taxon>
        <taxon>Ovalentaria</taxon>
        <taxon>Atherinomorphae</taxon>
        <taxon>Cyprinodontiformes</taxon>
        <taxon>Poeciliidae</taxon>
        <taxon>Poeciliinae</taxon>
        <taxon>Poecilia</taxon>
    </lineage>
</organism>
<reference evidence="2" key="2">
    <citation type="submission" date="2025-08" db="UniProtKB">
        <authorList>
            <consortium name="Ensembl"/>
        </authorList>
    </citation>
    <scope>IDENTIFICATION</scope>
</reference>